<evidence type="ECO:0000256" key="3">
    <source>
        <dbReference type="ARBA" id="ARBA00006702"/>
    </source>
</evidence>
<evidence type="ECO:0000256" key="2">
    <source>
        <dbReference type="ARBA" id="ARBA00001946"/>
    </source>
</evidence>
<dbReference type="PROSITE" id="PS51746">
    <property type="entry name" value="PPM_2"/>
    <property type="match status" value="1"/>
</dbReference>
<dbReference type="SMART" id="SM00332">
    <property type="entry name" value="PP2Cc"/>
    <property type="match status" value="1"/>
</dbReference>
<dbReference type="Proteomes" id="UP001428341">
    <property type="component" value="Unassembled WGS sequence"/>
</dbReference>
<dbReference type="FunFam" id="3.60.40.10:FF:000020">
    <property type="entry name" value="Probable protein phosphatase 2C 42"/>
    <property type="match status" value="1"/>
</dbReference>
<organism evidence="14 15">
    <name type="scientific">Citrus x changshan-huyou</name>
    <dbReference type="NCBI Taxonomy" id="2935761"/>
    <lineage>
        <taxon>Eukaryota</taxon>
        <taxon>Viridiplantae</taxon>
        <taxon>Streptophyta</taxon>
        <taxon>Embryophyta</taxon>
        <taxon>Tracheophyta</taxon>
        <taxon>Spermatophyta</taxon>
        <taxon>Magnoliopsida</taxon>
        <taxon>eudicotyledons</taxon>
        <taxon>Gunneridae</taxon>
        <taxon>Pentapetalae</taxon>
        <taxon>rosids</taxon>
        <taxon>malvids</taxon>
        <taxon>Sapindales</taxon>
        <taxon>Rutaceae</taxon>
        <taxon>Aurantioideae</taxon>
        <taxon>Citrus</taxon>
    </lineage>
</organism>
<evidence type="ECO:0000313" key="15">
    <source>
        <dbReference type="Proteomes" id="UP001428341"/>
    </source>
</evidence>
<dbReference type="InterPro" id="IPR015655">
    <property type="entry name" value="PP2C"/>
</dbReference>
<keyword evidence="6 12" id="KW-0378">Hydrolase</keyword>
<dbReference type="AlphaFoldDB" id="A0AAP0M1S1"/>
<dbReference type="GO" id="GO:0004722">
    <property type="term" value="F:protein serine/threonine phosphatase activity"/>
    <property type="evidence" value="ECO:0007669"/>
    <property type="project" value="UniProtKB-EC"/>
</dbReference>
<evidence type="ECO:0000256" key="11">
    <source>
        <dbReference type="ARBA" id="ARBA00048336"/>
    </source>
</evidence>
<evidence type="ECO:0000256" key="4">
    <source>
        <dbReference type="ARBA" id="ARBA00013081"/>
    </source>
</evidence>
<dbReference type="SUPFAM" id="SSF81606">
    <property type="entry name" value="PP2C-like"/>
    <property type="match status" value="1"/>
</dbReference>
<dbReference type="InterPro" id="IPR000222">
    <property type="entry name" value="PP2C_BS"/>
</dbReference>
<sequence length="390" mass="44012">MLSWLARITMACWRSVRRYVRMNKDNFNYNDIDISDSDSSHQDSLLWCKDLEKHSYGDFSFAVVQANEVIEDHSQVETGRDAFFVGVYDGHGGPEASRFIRDHLFRHLMRFAREGGTISEDILRSAFSATEDGFLTLVRRTCGIKPVIAAIGSCCLVGVIWKGTLYVANVGDSRAVIGSLGKSGKIVAEQLTMDHNACMEEVRQELRSLHPDDSHIVVMKQGVWRIKGLIQVSRSIGDAYLKRPEFSLDPSFPRFHLPEPIRRPVLTAEPSICTRVLQPNDKFLIFASDGLWEHLTNQEAVDIVYNCPQAGVARRLLKTALNAAAKKRQMGYDELKKIDKGDRRFYHDDITVVVIFINHELLGNKISVPELSVRGFVDTVGPSNFNILQN</sequence>
<comment type="caution">
    <text evidence="14">The sequence shown here is derived from an EMBL/GenBank/DDBJ whole genome shotgun (WGS) entry which is preliminary data.</text>
</comment>
<gene>
    <name evidence="14" type="ORF">WN944_004602</name>
</gene>
<evidence type="ECO:0000259" key="13">
    <source>
        <dbReference type="PROSITE" id="PS51746"/>
    </source>
</evidence>
<dbReference type="InterPro" id="IPR036457">
    <property type="entry name" value="PPM-type-like_dom_sf"/>
</dbReference>
<keyword evidence="7" id="KW-0460">Magnesium</keyword>
<dbReference type="Gene3D" id="3.60.40.10">
    <property type="entry name" value="PPM-type phosphatase domain"/>
    <property type="match status" value="1"/>
</dbReference>
<dbReference type="InterPro" id="IPR001932">
    <property type="entry name" value="PPM-type_phosphatase-like_dom"/>
</dbReference>
<evidence type="ECO:0000256" key="6">
    <source>
        <dbReference type="ARBA" id="ARBA00022801"/>
    </source>
</evidence>
<evidence type="ECO:0000256" key="8">
    <source>
        <dbReference type="ARBA" id="ARBA00022912"/>
    </source>
</evidence>
<keyword evidence="9" id="KW-0464">Manganese</keyword>
<dbReference type="GO" id="GO:0046872">
    <property type="term" value="F:metal ion binding"/>
    <property type="evidence" value="ECO:0007669"/>
    <property type="project" value="UniProtKB-KW"/>
</dbReference>
<proteinExistence type="inferred from homology"/>
<dbReference type="PANTHER" id="PTHR47992">
    <property type="entry name" value="PROTEIN PHOSPHATASE"/>
    <property type="match status" value="1"/>
</dbReference>
<name>A0AAP0M1S1_9ROSI</name>
<dbReference type="Pfam" id="PF00481">
    <property type="entry name" value="PP2C"/>
    <property type="match status" value="1"/>
</dbReference>
<dbReference type="PROSITE" id="PS01032">
    <property type="entry name" value="PPM_1"/>
    <property type="match status" value="1"/>
</dbReference>
<evidence type="ECO:0000256" key="5">
    <source>
        <dbReference type="ARBA" id="ARBA00022723"/>
    </source>
</evidence>
<keyword evidence="15" id="KW-1185">Reference proteome</keyword>
<comment type="catalytic activity">
    <reaction evidence="10">
        <text>O-phospho-L-seryl-[protein] + H2O = L-seryl-[protein] + phosphate</text>
        <dbReference type="Rhea" id="RHEA:20629"/>
        <dbReference type="Rhea" id="RHEA-COMP:9863"/>
        <dbReference type="Rhea" id="RHEA-COMP:11604"/>
        <dbReference type="ChEBI" id="CHEBI:15377"/>
        <dbReference type="ChEBI" id="CHEBI:29999"/>
        <dbReference type="ChEBI" id="CHEBI:43474"/>
        <dbReference type="ChEBI" id="CHEBI:83421"/>
        <dbReference type="EC" id="3.1.3.16"/>
    </reaction>
</comment>
<accession>A0AAP0M1S1</accession>
<evidence type="ECO:0000256" key="12">
    <source>
        <dbReference type="RuleBase" id="RU003465"/>
    </source>
</evidence>
<evidence type="ECO:0000256" key="10">
    <source>
        <dbReference type="ARBA" id="ARBA00047761"/>
    </source>
</evidence>
<evidence type="ECO:0000313" key="14">
    <source>
        <dbReference type="EMBL" id="KAK9193901.1"/>
    </source>
</evidence>
<keyword evidence="5" id="KW-0479">Metal-binding</keyword>
<reference evidence="14 15" key="1">
    <citation type="submission" date="2024-05" db="EMBL/GenBank/DDBJ databases">
        <title>Haplotype-resolved chromosome-level genome assembly of Huyou (Citrus changshanensis).</title>
        <authorList>
            <person name="Miao C."/>
            <person name="Chen W."/>
            <person name="Wu Y."/>
            <person name="Wang L."/>
            <person name="Zhao S."/>
            <person name="Grierson D."/>
            <person name="Xu C."/>
            <person name="Chen K."/>
        </authorList>
    </citation>
    <scope>NUCLEOTIDE SEQUENCE [LARGE SCALE GENOMIC DNA]</scope>
    <source>
        <strain evidence="14">01-14</strain>
        <tissue evidence="14">Leaf</tissue>
    </source>
</reference>
<evidence type="ECO:0000256" key="7">
    <source>
        <dbReference type="ARBA" id="ARBA00022842"/>
    </source>
</evidence>
<comment type="cofactor">
    <cofactor evidence="1">
        <name>Mn(2+)</name>
        <dbReference type="ChEBI" id="CHEBI:29035"/>
    </cofactor>
</comment>
<dbReference type="EMBL" id="JBCGBO010000006">
    <property type="protein sequence ID" value="KAK9193901.1"/>
    <property type="molecule type" value="Genomic_DNA"/>
</dbReference>
<comment type="cofactor">
    <cofactor evidence="2">
        <name>Mg(2+)</name>
        <dbReference type="ChEBI" id="CHEBI:18420"/>
    </cofactor>
</comment>
<comment type="catalytic activity">
    <reaction evidence="11">
        <text>O-phospho-L-threonyl-[protein] + H2O = L-threonyl-[protein] + phosphate</text>
        <dbReference type="Rhea" id="RHEA:47004"/>
        <dbReference type="Rhea" id="RHEA-COMP:11060"/>
        <dbReference type="Rhea" id="RHEA-COMP:11605"/>
        <dbReference type="ChEBI" id="CHEBI:15377"/>
        <dbReference type="ChEBI" id="CHEBI:30013"/>
        <dbReference type="ChEBI" id="CHEBI:43474"/>
        <dbReference type="ChEBI" id="CHEBI:61977"/>
        <dbReference type="EC" id="3.1.3.16"/>
    </reaction>
</comment>
<feature type="domain" description="PPM-type phosphatase" evidence="13">
    <location>
        <begin position="58"/>
        <end position="357"/>
    </location>
</feature>
<keyword evidence="8 12" id="KW-0904">Protein phosphatase</keyword>
<dbReference type="EC" id="3.1.3.16" evidence="4"/>
<comment type="similarity">
    <text evidence="3 12">Belongs to the PP2C family.</text>
</comment>
<evidence type="ECO:0000256" key="1">
    <source>
        <dbReference type="ARBA" id="ARBA00001936"/>
    </source>
</evidence>
<protein>
    <recommendedName>
        <fullName evidence="4">protein-serine/threonine phosphatase</fullName>
        <ecNumber evidence="4">3.1.3.16</ecNumber>
    </recommendedName>
</protein>
<dbReference type="CDD" id="cd00143">
    <property type="entry name" value="PP2Cc"/>
    <property type="match status" value="1"/>
</dbReference>
<evidence type="ECO:0000256" key="9">
    <source>
        <dbReference type="ARBA" id="ARBA00023211"/>
    </source>
</evidence>